<comment type="cofactor">
    <cofactor evidence="2 9">
        <name>Mg(2+)</name>
        <dbReference type="ChEBI" id="CHEBI:18420"/>
    </cofactor>
</comment>
<organism evidence="10 11">
    <name type="scientific">Methylobacterium aquaticum</name>
    <dbReference type="NCBI Taxonomy" id="270351"/>
    <lineage>
        <taxon>Bacteria</taxon>
        <taxon>Pseudomonadati</taxon>
        <taxon>Pseudomonadota</taxon>
        <taxon>Alphaproteobacteria</taxon>
        <taxon>Hyphomicrobiales</taxon>
        <taxon>Methylobacteriaceae</taxon>
        <taxon>Methylobacterium</taxon>
    </lineage>
</organism>
<dbReference type="GO" id="GO:0008934">
    <property type="term" value="F:inositol monophosphate 1-phosphatase activity"/>
    <property type="evidence" value="ECO:0007669"/>
    <property type="project" value="TreeGrafter"/>
</dbReference>
<dbReference type="SUPFAM" id="SSF56655">
    <property type="entry name" value="Carbohydrate phosphatase"/>
    <property type="match status" value="1"/>
</dbReference>
<gene>
    <name evidence="10" type="ORF">VP06_20185</name>
</gene>
<name>A0A0J6SBC0_9HYPH</name>
<evidence type="ECO:0000256" key="6">
    <source>
        <dbReference type="ARBA" id="ARBA00022723"/>
    </source>
</evidence>
<dbReference type="PATRIC" id="fig|270351.6.peg.1739"/>
<dbReference type="Pfam" id="PF00459">
    <property type="entry name" value="Inositol_P"/>
    <property type="match status" value="1"/>
</dbReference>
<dbReference type="GO" id="GO:0046872">
    <property type="term" value="F:metal ion binding"/>
    <property type="evidence" value="ECO:0007669"/>
    <property type="project" value="UniProtKB-KW"/>
</dbReference>
<evidence type="ECO:0000256" key="9">
    <source>
        <dbReference type="PIRSR" id="PIRSR600760-2"/>
    </source>
</evidence>
<feature type="binding site" evidence="9">
    <location>
        <position position="218"/>
    </location>
    <ligand>
        <name>Mg(2+)</name>
        <dbReference type="ChEBI" id="CHEBI:18420"/>
        <label>1</label>
        <note>catalytic</note>
    </ligand>
</feature>
<feature type="binding site" evidence="9">
    <location>
        <position position="92"/>
    </location>
    <ligand>
        <name>Mg(2+)</name>
        <dbReference type="ChEBI" id="CHEBI:18420"/>
        <label>1</label>
        <note>catalytic</note>
    </ligand>
</feature>
<protein>
    <recommendedName>
        <fullName evidence="5">Inositol-1-monophosphatase</fullName>
        <ecNumber evidence="4">3.1.3.25</ecNumber>
    </recommendedName>
</protein>
<evidence type="ECO:0000256" key="3">
    <source>
        <dbReference type="ARBA" id="ARBA00009759"/>
    </source>
</evidence>
<keyword evidence="7" id="KW-0378">Hydrolase</keyword>
<reference evidence="10 11" key="1">
    <citation type="submission" date="2015-03" db="EMBL/GenBank/DDBJ databases">
        <title>Genome sequencing of Methylobacterium aquaticum DSM16371 type strain.</title>
        <authorList>
            <person name="Chaudhry V."/>
            <person name="Patil P.B."/>
        </authorList>
    </citation>
    <scope>NUCLEOTIDE SEQUENCE [LARGE SCALE GENOMIC DNA]</scope>
    <source>
        <strain evidence="10 11">DSM 16371</strain>
    </source>
</reference>
<feature type="binding site" evidence="9">
    <location>
        <position position="76"/>
    </location>
    <ligand>
        <name>Mg(2+)</name>
        <dbReference type="ChEBI" id="CHEBI:18420"/>
        <label>1</label>
        <note>catalytic</note>
    </ligand>
</feature>
<dbReference type="Gene3D" id="3.40.190.80">
    <property type="match status" value="1"/>
</dbReference>
<evidence type="ECO:0000256" key="7">
    <source>
        <dbReference type="ARBA" id="ARBA00022801"/>
    </source>
</evidence>
<comment type="caution">
    <text evidence="10">The sequence shown here is derived from an EMBL/GenBank/DDBJ whole genome shotgun (WGS) entry which is preliminary data.</text>
</comment>
<accession>A0A0J6SBC0</accession>
<evidence type="ECO:0000313" key="11">
    <source>
        <dbReference type="Proteomes" id="UP000035929"/>
    </source>
</evidence>
<keyword evidence="8 9" id="KW-0460">Magnesium</keyword>
<keyword evidence="6 9" id="KW-0479">Metal-binding</keyword>
<proteinExistence type="inferred from homology"/>
<dbReference type="PROSITE" id="PS00629">
    <property type="entry name" value="IMP_1"/>
    <property type="match status" value="1"/>
</dbReference>
<evidence type="ECO:0000256" key="2">
    <source>
        <dbReference type="ARBA" id="ARBA00001946"/>
    </source>
</evidence>
<evidence type="ECO:0000256" key="8">
    <source>
        <dbReference type="ARBA" id="ARBA00022842"/>
    </source>
</evidence>
<dbReference type="PRINTS" id="PR00377">
    <property type="entry name" value="IMPHPHTASES"/>
</dbReference>
<comment type="catalytic activity">
    <reaction evidence="1">
        <text>a myo-inositol phosphate + H2O = myo-inositol + phosphate</text>
        <dbReference type="Rhea" id="RHEA:24056"/>
        <dbReference type="ChEBI" id="CHEBI:15377"/>
        <dbReference type="ChEBI" id="CHEBI:17268"/>
        <dbReference type="ChEBI" id="CHEBI:43474"/>
        <dbReference type="ChEBI" id="CHEBI:84139"/>
        <dbReference type="EC" id="3.1.3.25"/>
    </reaction>
</comment>
<dbReference type="OrthoDB" id="9785695at2"/>
<dbReference type="FunFam" id="3.30.540.10:FF:000003">
    <property type="entry name" value="Inositol-1-monophosphatase"/>
    <property type="match status" value="1"/>
</dbReference>
<evidence type="ECO:0000256" key="5">
    <source>
        <dbReference type="ARBA" id="ARBA00019784"/>
    </source>
</evidence>
<dbReference type="Proteomes" id="UP000035929">
    <property type="component" value="Unassembled WGS sequence"/>
</dbReference>
<dbReference type="GO" id="GO:0006020">
    <property type="term" value="P:inositol metabolic process"/>
    <property type="evidence" value="ECO:0007669"/>
    <property type="project" value="TreeGrafter"/>
</dbReference>
<comment type="similarity">
    <text evidence="3">Belongs to the inositol monophosphatase superfamily.</text>
</comment>
<sequence>MTTETARAAAARRDLALTIARAAGETALGFFDARDALVIEQKSGAQDLVSQADREVELMIRARIAEVFPEDGVIGEEHDPVPSRSGYVWVVDPIDGTSPFLNGQPNWCVSIGVRGPEGLAAGVIEAPVLRETYVALAGQGATLNGRPLRIDPAALLTSANIGFGATQKTPAAEAAAFVRGLYDEGGVLFRNGSGALMLAYVAAGRLAGYYDPGLNAWDCYAGLLLVREAGGVAEYLGSDDMLTGGLLYCGTPAVVADLRRLGEASRRR</sequence>
<evidence type="ECO:0000313" key="10">
    <source>
        <dbReference type="EMBL" id="KMO31032.1"/>
    </source>
</evidence>
<dbReference type="EC" id="3.1.3.25" evidence="4"/>
<evidence type="ECO:0000256" key="1">
    <source>
        <dbReference type="ARBA" id="ARBA00001033"/>
    </source>
</evidence>
<evidence type="ECO:0000256" key="4">
    <source>
        <dbReference type="ARBA" id="ARBA00013106"/>
    </source>
</evidence>
<dbReference type="InterPro" id="IPR020583">
    <property type="entry name" value="Inositol_monoP_metal-BS"/>
</dbReference>
<dbReference type="InterPro" id="IPR000760">
    <property type="entry name" value="Inositol_monophosphatase-like"/>
</dbReference>
<dbReference type="EMBL" id="LABX01000159">
    <property type="protein sequence ID" value="KMO31032.1"/>
    <property type="molecule type" value="Genomic_DNA"/>
</dbReference>
<dbReference type="AlphaFoldDB" id="A0A0J6SBC0"/>
<feature type="binding site" evidence="9">
    <location>
        <position position="95"/>
    </location>
    <ligand>
        <name>Mg(2+)</name>
        <dbReference type="ChEBI" id="CHEBI:18420"/>
        <label>1</label>
        <note>catalytic</note>
    </ligand>
</feature>
<feature type="binding site" evidence="9">
    <location>
        <position position="94"/>
    </location>
    <ligand>
        <name>Mg(2+)</name>
        <dbReference type="ChEBI" id="CHEBI:18420"/>
        <label>1</label>
        <note>catalytic</note>
    </ligand>
</feature>
<dbReference type="RefSeq" id="WP_048465569.1">
    <property type="nucleotide sequence ID" value="NZ_LABX01000159.1"/>
</dbReference>
<dbReference type="PANTHER" id="PTHR20854">
    <property type="entry name" value="INOSITOL MONOPHOSPHATASE"/>
    <property type="match status" value="1"/>
</dbReference>
<dbReference type="Gene3D" id="3.30.540.10">
    <property type="entry name" value="Fructose-1,6-Bisphosphatase, subunit A, domain 1"/>
    <property type="match status" value="1"/>
</dbReference>
<dbReference type="GO" id="GO:0007165">
    <property type="term" value="P:signal transduction"/>
    <property type="evidence" value="ECO:0007669"/>
    <property type="project" value="TreeGrafter"/>
</dbReference>
<dbReference type="PANTHER" id="PTHR20854:SF4">
    <property type="entry name" value="INOSITOL-1-MONOPHOSPHATASE-RELATED"/>
    <property type="match status" value="1"/>
</dbReference>